<gene>
    <name evidence="1" type="ORF">BaRGS_00020340</name>
</gene>
<protein>
    <submittedName>
        <fullName evidence="1">Uncharacterized protein</fullName>
    </submittedName>
</protein>
<proteinExistence type="predicted"/>
<dbReference type="Proteomes" id="UP001519460">
    <property type="component" value="Unassembled WGS sequence"/>
</dbReference>
<reference evidence="1 2" key="1">
    <citation type="journal article" date="2023" name="Sci. Data">
        <title>Genome assembly of the Korean intertidal mud-creeper Batillaria attramentaria.</title>
        <authorList>
            <person name="Patra A.K."/>
            <person name="Ho P.T."/>
            <person name="Jun S."/>
            <person name="Lee S.J."/>
            <person name="Kim Y."/>
            <person name="Won Y.J."/>
        </authorList>
    </citation>
    <scope>NUCLEOTIDE SEQUENCE [LARGE SCALE GENOMIC DNA]</scope>
    <source>
        <strain evidence="1">Wonlab-2016</strain>
    </source>
</reference>
<evidence type="ECO:0000313" key="2">
    <source>
        <dbReference type="Proteomes" id="UP001519460"/>
    </source>
</evidence>
<dbReference type="AlphaFoldDB" id="A0ABD0KM98"/>
<accession>A0ABD0KM98</accession>
<name>A0ABD0KM98_9CAEN</name>
<feature type="non-terminal residue" evidence="1">
    <location>
        <position position="1"/>
    </location>
</feature>
<keyword evidence="2" id="KW-1185">Reference proteome</keyword>
<evidence type="ECO:0000313" key="1">
    <source>
        <dbReference type="EMBL" id="KAK7488366.1"/>
    </source>
</evidence>
<comment type="caution">
    <text evidence="1">The sequence shown here is derived from an EMBL/GenBank/DDBJ whole genome shotgun (WGS) entry which is preliminary data.</text>
</comment>
<sequence length="56" mass="6441">PHHQQKSSRSITRCQQGLIVYCWGQISVRMDFPLDWASHTFLYNECTSPTCVSLAL</sequence>
<organism evidence="1 2">
    <name type="scientific">Batillaria attramentaria</name>
    <dbReference type="NCBI Taxonomy" id="370345"/>
    <lineage>
        <taxon>Eukaryota</taxon>
        <taxon>Metazoa</taxon>
        <taxon>Spiralia</taxon>
        <taxon>Lophotrochozoa</taxon>
        <taxon>Mollusca</taxon>
        <taxon>Gastropoda</taxon>
        <taxon>Caenogastropoda</taxon>
        <taxon>Sorbeoconcha</taxon>
        <taxon>Cerithioidea</taxon>
        <taxon>Batillariidae</taxon>
        <taxon>Batillaria</taxon>
    </lineage>
</organism>
<dbReference type="EMBL" id="JACVVK020000151">
    <property type="protein sequence ID" value="KAK7488366.1"/>
    <property type="molecule type" value="Genomic_DNA"/>
</dbReference>